<evidence type="ECO:0000256" key="2">
    <source>
        <dbReference type="ARBA" id="ARBA00022692"/>
    </source>
</evidence>
<evidence type="ECO:0000256" key="1">
    <source>
        <dbReference type="ARBA" id="ARBA00004141"/>
    </source>
</evidence>
<evidence type="ECO:0000256" key="6">
    <source>
        <dbReference type="ARBA" id="ARBA00093775"/>
    </source>
</evidence>
<reference evidence="10" key="2">
    <citation type="submission" date="2025-09" db="UniProtKB">
        <authorList>
            <consortium name="Ensembl"/>
        </authorList>
    </citation>
    <scope>IDENTIFICATION</scope>
</reference>
<comment type="similarity">
    <text evidence="6">Belongs to the TPT transporter family. SLC35E subfamily.</text>
</comment>
<evidence type="ECO:0000313" key="11">
    <source>
        <dbReference type="Proteomes" id="UP000694559"/>
    </source>
</evidence>
<feature type="domain" description="Sugar phosphate transporter" evidence="9">
    <location>
        <begin position="85"/>
        <end position="377"/>
    </location>
</feature>
<feature type="region of interest" description="Disordered" evidence="7">
    <location>
        <begin position="400"/>
        <end position="419"/>
    </location>
</feature>
<sequence>MATLTSSSPLDPADSGSSTSLTLPLSDDKPKVKNLFQFGSFFHSRSERFVIARSDSVPEENVLKITITETTVIESDLGIWSSYALTYLTLWFFFSFCTLFLNKYILSLLDGEPSMLGAVQMLSTTFIGCIKMFVPCCLYQHKSRLSYPPNFIMIMLFVGLMRFATVVLGLVSLKNVAVSFAETVKSSAPIFTVIMSRMILGEYTGLFVNLSLVPVMGGLALCTATELSFNILGFLAALSTNIMDCLQNVFSKKLLSGDKYRFSAPELQFYTSAAAVIMLIPAWVFFMDIPVIGKSGRDFQYNQDIVVLLLMDGVLFHLQSVTAYALMGKISPVTFSVASTVKHALSIWLSIIVFGNKITSLSAIGTVLVIIGVMLYNRAKQHQQETFRNLVGTASAPPLSPVINEDAEPLLSKDPRPFE</sequence>
<reference evidence="10" key="1">
    <citation type="submission" date="2025-08" db="UniProtKB">
        <authorList>
            <consortium name="Ensembl"/>
        </authorList>
    </citation>
    <scope>IDENTIFICATION</scope>
</reference>
<dbReference type="InterPro" id="IPR004853">
    <property type="entry name" value="Sugar_P_trans_dom"/>
</dbReference>
<comment type="subcellular location">
    <subcellularLocation>
        <location evidence="1">Membrane</location>
        <topology evidence="1">Multi-pass membrane protein</topology>
    </subcellularLocation>
</comment>
<dbReference type="AlphaFoldDB" id="A0A8C7E0J9"/>
<keyword evidence="11" id="KW-1185">Reference proteome</keyword>
<feature type="transmembrane region" description="Helical" evidence="8">
    <location>
        <begin position="84"/>
        <end position="106"/>
    </location>
</feature>
<organism evidence="10 11">
    <name type="scientific">Naja naja</name>
    <name type="common">Indian cobra</name>
    <dbReference type="NCBI Taxonomy" id="35670"/>
    <lineage>
        <taxon>Eukaryota</taxon>
        <taxon>Metazoa</taxon>
        <taxon>Chordata</taxon>
        <taxon>Craniata</taxon>
        <taxon>Vertebrata</taxon>
        <taxon>Euteleostomi</taxon>
        <taxon>Lepidosauria</taxon>
        <taxon>Squamata</taxon>
        <taxon>Bifurcata</taxon>
        <taxon>Unidentata</taxon>
        <taxon>Episquamata</taxon>
        <taxon>Toxicofera</taxon>
        <taxon>Serpentes</taxon>
        <taxon>Colubroidea</taxon>
        <taxon>Elapidae</taxon>
        <taxon>Elapinae</taxon>
        <taxon>Naja</taxon>
    </lineage>
</organism>
<feature type="transmembrane region" description="Helical" evidence="8">
    <location>
        <begin position="203"/>
        <end position="222"/>
    </location>
</feature>
<evidence type="ECO:0000256" key="4">
    <source>
        <dbReference type="ARBA" id="ARBA00023136"/>
    </source>
</evidence>
<keyword evidence="3 8" id="KW-1133">Transmembrane helix</keyword>
<feature type="transmembrane region" description="Helical" evidence="8">
    <location>
        <begin position="118"/>
        <end position="139"/>
    </location>
</feature>
<evidence type="ECO:0000256" key="7">
    <source>
        <dbReference type="SAM" id="MobiDB-lite"/>
    </source>
</evidence>
<comment type="function">
    <text evidence="5">Putative transporter.</text>
</comment>
<gene>
    <name evidence="10" type="primary">SLC35E2B</name>
</gene>
<dbReference type="InterPro" id="IPR050186">
    <property type="entry name" value="TPT_transporter"/>
</dbReference>
<feature type="transmembrane region" description="Helical" evidence="8">
    <location>
        <begin position="347"/>
        <end position="376"/>
    </location>
</feature>
<dbReference type="GeneTree" id="ENSGT00940000159351"/>
<feature type="transmembrane region" description="Helical" evidence="8">
    <location>
        <begin position="305"/>
        <end position="327"/>
    </location>
</feature>
<name>A0A8C7E0J9_NAJNA</name>
<dbReference type="Proteomes" id="UP000694559">
    <property type="component" value="Unplaced"/>
</dbReference>
<dbReference type="SUPFAM" id="SSF103481">
    <property type="entry name" value="Multidrug resistance efflux transporter EmrE"/>
    <property type="match status" value="1"/>
</dbReference>
<dbReference type="Pfam" id="PF03151">
    <property type="entry name" value="TPT"/>
    <property type="match status" value="1"/>
</dbReference>
<feature type="transmembrane region" description="Helical" evidence="8">
    <location>
        <begin position="229"/>
        <end position="250"/>
    </location>
</feature>
<protein>
    <submittedName>
        <fullName evidence="10">Solute carrier family 35 member E2B</fullName>
    </submittedName>
</protein>
<feature type="transmembrane region" description="Helical" evidence="8">
    <location>
        <begin position="270"/>
        <end position="293"/>
    </location>
</feature>
<evidence type="ECO:0000256" key="8">
    <source>
        <dbReference type="SAM" id="Phobius"/>
    </source>
</evidence>
<proteinExistence type="inferred from homology"/>
<evidence type="ECO:0000259" key="9">
    <source>
        <dbReference type="Pfam" id="PF03151"/>
    </source>
</evidence>
<feature type="transmembrane region" description="Helical" evidence="8">
    <location>
        <begin position="151"/>
        <end position="173"/>
    </location>
</feature>
<feature type="region of interest" description="Disordered" evidence="7">
    <location>
        <begin position="1"/>
        <end position="22"/>
    </location>
</feature>
<dbReference type="InterPro" id="IPR037185">
    <property type="entry name" value="EmrE-like"/>
</dbReference>
<dbReference type="OMA" id="YFPCGMY"/>
<dbReference type="OrthoDB" id="5547497at2759"/>
<keyword evidence="2 8" id="KW-0812">Transmembrane</keyword>
<evidence type="ECO:0000313" key="10">
    <source>
        <dbReference type="Ensembl" id="ENSNNAP00000015785.1"/>
    </source>
</evidence>
<accession>A0A8C7E0J9</accession>
<evidence type="ECO:0000256" key="3">
    <source>
        <dbReference type="ARBA" id="ARBA00022989"/>
    </source>
</evidence>
<dbReference type="Ensembl" id="ENSNNAT00000016556.1">
    <property type="protein sequence ID" value="ENSNNAP00000015785.1"/>
    <property type="gene ID" value="ENSNNAG00000010657.1"/>
</dbReference>
<keyword evidence="4 8" id="KW-0472">Membrane</keyword>
<evidence type="ECO:0000256" key="5">
    <source>
        <dbReference type="ARBA" id="ARBA00093767"/>
    </source>
</evidence>
<dbReference type="PANTHER" id="PTHR11132">
    <property type="entry name" value="SOLUTE CARRIER FAMILY 35"/>
    <property type="match status" value="1"/>
</dbReference>
<dbReference type="GO" id="GO:0016020">
    <property type="term" value="C:membrane"/>
    <property type="evidence" value="ECO:0007669"/>
    <property type="project" value="UniProtKB-SubCell"/>
</dbReference>